<accession>E9I781</accession>
<dbReference type="InterPro" id="IPR005532">
    <property type="entry name" value="SUMF_dom"/>
</dbReference>
<name>E9I781_DAPPU</name>
<dbReference type="EMBL" id="GL737026">
    <property type="protein sequence ID" value="EFX60150.1"/>
    <property type="molecule type" value="Genomic_DNA"/>
</dbReference>
<dbReference type="Gene3D" id="3.90.1580.10">
    <property type="entry name" value="paralog of FGE (formylglycine-generating enzyme)"/>
    <property type="match status" value="1"/>
</dbReference>
<dbReference type="Proteomes" id="UP000000305">
    <property type="component" value="Unassembled WGS sequence"/>
</dbReference>
<dbReference type="KEGG" id="dpx:DAPPUDRAFT_279127"/>
<dbReference type="SUPFAM" id="SSF56436">
    <property type="entry name" value="C-type lectin-like"/>
    <property type="match status" value="1"/>
</dbReference>
<evidence type="ECO:0000313" key="4">
    <source>
        <dbReference type="Proteomes" id="UP000000305"/>
    </source>
</evidence>
<feature type="non-terminal residue" evidence="3">
    <location>
        <position position="190"/>
    </location>
</feature>
<proteinExistence type="inferred from homology"/>
<protein>
    <recommendedName>
        <fullName evidence="2">Sulfatase-modifying factor enzyme-like domain-containing protein</fullName>
    </recommendedName>
</protein>
<dbReference type="AlphaFoldDB" id="E9I781"/>
<dbReference type="InterPro" id="IPR016187">
    <property type="entry name" value="CTDL_fold"/>
</dbReference>
<evidence type="ECO:0000259" key="2">
    <source>
        <dbReference type="Pfam" id="PF03781"/>
    </source>
</evidence>
<feature type="domain" description="Sulfatase-modifying factor enzyme-like" evidence="2">
    <location>
        <begin position="97"/>
        <end position="189"/>
    </location>
</feature>
<dbReference type="InParanoid" id="E9I781"/>
<keyword evidence="4" id="KW-1185">Reference proteome</keyword>
<organism evidence="3 4">
    <name type="scientific">Daphnia pulex</name>
    <name type="common">Water flea</name>
    <dbReference type="NCBI Taxonomy" id="6669"/>
    <lineage>
        <taxon>Eukaryota</taxon>
        <taxon>Metazoa</taxon>
        <taxon>Ecdysozoa</taxon>
        <taxon>Arthropoda</taxon>
        <taxon>Crustacea</taxon>
        <taxon>Branchiopoda</taxon>
        <taxon>Diplostraca</taxon>
        <taxon>Cladocera</taxon>
        <taxon>Anomopoda</taxon>
        <taxon>Daphniidae</taxon>
        <taxon>Daphnia</taxon>
    </lineage>
</organism>
<dbReference type="HOGENOM" id="CLU_1431343_0_0_1"/>
<evidence type="ECO:0000256" key="1">
    <source>
        <dbReference type="ARBA" id="ARBA00005310"/>
    </source>
</evidence>
<dbReference type="Pfam" id="PF03781">
    <property type="entry name" value="FGE-sulfatase"/>
    <property type="match status" value="1"/>
</dbReference>
<evidence type="ECO:0000313" key="3">
    <source>
        <dbReference type="EMBL" id="EFX60150.1"/>
    </source>
</evidence>
<dbReference type="InterPro" id="IPR042095">
    <property type="entry name" value="SUMF_sf"/>
</dbReference>
<reference evidence="3 4" key="1">
    <citation type="journal article" date="2011" name="Science">
        <title>The ecoresponsive genome of Daphnia pulex.</title>
        <authorList>
            <person name="Colbourne J.K."/>
            <person name="Pfrender M.E."/>
            <person name="Gilbert D."/>
            <person name="Thomas W.K."/>
            <person name="Tucker A."/>
            <person name="Oakley T.H."/>
            <person name="Tokishita S."/>
            <person name="Aerts A."/>
            <person name="Arnold G.J."/>
            <person name="Basu M.K."/>
            <person name="Bauer D.J."/>
            <person name="Caceres C.E."/>
            <person name="Carmel L."/>
            <person name="Casola C."/>
            <person name="Choi J.H."/>
            <person name="Detter J.C."/>
            <person name="Dong Q."/>
            <person name="Dusheyko S."/>
            <person name="Eads B.D."/>
            <person name="Frohlich T."/>
            <person name="Geiler-Samerotte K.A."/>
            <person name="Gerlach D."/>
            <person name="Hatcher P."/>
            <person name="Jogdeo S."/>
            <person name="Krijgsveld J."/>
            <person name="Kriventseva E.V."/>
            <person name="Kultz D."/>
            <person name="Laforsch C."/>
            <person name="Lindquist E."/>
            <person name="Lopez J."/>
            <person name="Manak J.R."/>
            <person name="Muller J."/>
            <person name="Pangilinan J."/>
            <person name="Patwardhan R.P."/>
            <person name="Pitluck S."/>
            <person name="Pritham E.J."/>
            <person name="Rechtsteiner A."/>
            <person name="Rho M."/>
            <person name="Rogozin I.B."/>
            <person name="Sakarya O."/>
            <person name="Salamov A."/>
            <person name="Schaack S."/>
            <person name="Shapiro H."/>
            <person name="Shiga Y."/>
            <person name="Skalitzky C."/>
            <person name="Smith Z."/>
            <person name="Souvorov A."/>
            <person name="Sung W."/>
            <person name="Tang Z."/>
            <person name="Tsuchiya D."/>
            <person name="Tu H."/>
            <person name="Vos H."/>
            <person name="Wang M."/>
            <person name="Wolf Y.I."/>
            <person name="Yamagata H."/>
            <person name="Yamada T."/>
            <person name="Ye Y."/>
            <person name="Shaw J.R."/>
            <person name="Andrews J."/>
            <person name="Crease T.J."/>
            <person name="Tang H."/>
            <person name="Lucas S.M."/>
            <person name="Robertson H.M."/>
            <person name="Bork P."/>
            <person name="Koonin E.V."/>
            <person name="Zdobnov E.M."/>
            <person name="Grigoriev I.V."/>
            <person name="Lynch M."/>
            <person name="Boore J.L."/>
        </authorList>
    </citation>
    <scope>NUCLEOTIDE SEQUENCE [LARGE SCALE GENOMIC DNA]</scope>
</reference>
<sequence>MHYSLFQKEVGSTLSEKQFVGHAVSQIPPPILTAQEVLALVRKRLVNLIELESLSEHWGEREGLPVPERARAGVVLSQLVDPRPGVGVAANGLPDIDWVELPPGRFKFGANRKEAVIPASFKISRYPTTIRQFRAFVDASGYKLAEFWKDAAAAGVWRDGKVKESGAHDWRDCPVDHGPEFGVDNHPIVG</sequence>
<comment type="similarity">
    <text evidence="1">Belongs to the sulfatase-modifying factor family.</text>
</comment>
<gene>
    <name evidence="3" type="ORF">DAPPUDRAFT_279127</name>
</gene>